<evidence type="ECO:0000256" key="1">
    <source>
        <dbReference type="SAM" id="MobiDB-lite"/>
    </source>
</evidence>
<proteinExistence type="predicted"/>
<dbReference type="Proteomes" id="UP000823399">
    <property type="component" value="Unassembled WGS sequence"/>
</dbReference>
<sequence length="157" mass="18079">MNRTSCYRDDSLMSRQMLSKSKSIRVRNGSGRPNQNWTVWEDLEPRTVFWSGSSWRKNHGPNRGEPDQKSGSNHGSGPDRGSTSIYEHVFMQGPGDMDTLETEAFAKLLVSCTEVHDDGTVLFRLFKDFIIDPSTPRERIVTHNNNEWLMINYLQQQ</sequence>
<feature type="compositionally biased region" description="Polar residues" evidence="1">
    <location>
        <begin position="69"/>
        <end position="84"/>
    </location>
</feature>
<accession>A0A9P7EZ01</accession>
<feature type="region of interest" description="Disordered" evidence="1">
    <location>
        <begin position="54"/>
        <end position="84"/>
    </location>
</feature>
<evidence type="ECO:0000313" key="2">
    <source>
        <dbReference type="EMBL" id="KAG2096967.1"/>
    </source>
</evidence>
<organism evidence="2 3">
    <name type="scientific">Suillus discolor</name>
    <dbReference type="NCBI Taxonomy" id="1912936"/>
    <lineage>
        <taxon>Eukaryota</taxon>
        <taxon>Fungi</taxon>
        <taxon>Dikarya</taxon>
        <taxon>Basidiomycota</taxon>
        <taxon>Agaricomycotina</taxon>
        <taxon>Agaricomycetes</taxon>
        <taxon>Agaricomycetidae</taxon>
        <taxon>Boletales</taxon>
        <taxon>Suillineae</taxon>
        <taxon>Suillaceae</taxon>
        <taxon>Suillus</taxon>
    </lineage>
</organism>
<name>A0A9P7EZ01_9AGAM</name>
<comment type="caution">
    <text evidence="2">The sequence shown here is derived from an EMBL/GenBank/DDBJ whole genome shotgun (WGS) entry which is preliminary data.</text>
</comment>
<keyword evidence="3" id="KW-1185">Reference proteome</keyword>
<protein>
    <submittedName>
        <fullName evidence="2">Uncharacterized protein</fullName>
    </submittedName>
</protein>
<dbReference type="EMBL" id="JABBWM010000067">
    <property type="protein sequence ID" value="KAG2096967.1"/>
    <property type="molecule type" value="Genomic_DNA"/>
</dbReference>
<reference evidence="2" key="1">
    <citation type="journal article" date="2020" name="New Phytol.">
        <title>Comparative genomics reveals dynamic genome evolution in host specialist ectomycorrhizal fungi.</title>
        <authorList>
            <person name="Lofgren L.A."/>
            <person name="Nguyen N.H."/>
            <person name="Vilgalys R."/>
            <person name="Ruytinx J."/>
            <person name="Liao H.L."/>
            <person name="Branco S."/>
            <person name="Kuo A."/>
            <person name="LaButti K."/>
            <person name="Lipzen A."/>
            <person name="Andreopoulos W."/>
            <person name="Pangilinan J."/>
            <person name="Riley R."/>
            <person name="Hundley H."/>
            <person name="Na H."/>
            <person name="Barry K."/>
            <person name="Grigoriev I.V."/>
            <person name="Stajich J.E."/>
            <person name="Kennedy P.G."/>
        </authorList>
    </citation>
    <scope>NUCLEOTIDE SEQUENCE</scope>
    <source>
        <strain evidence="2">FC423</strain>
    </source>
</reference>
<evidence type="ECO:0000313" key="3">
    <source>
        <dbReference type="Proteomes" id="UP000823399"/>
    </source>
</evidence>
<gene>
    <name evidence="2" type="ORF">F5147DRAFT_816815</name>
</gene>
<dbReference type="GeneID" id="64705843"/>
<dbReference type="AlphaFoldDB" id="A0A9P7EZ01"/>
<dbReference type="OrthoDB" id="2678961at2759"/>
<dbReference type="RefSeq" id="XP_041288363.1">
    <property type="nucleotide sequence ID" value="XM_041443584.1"/>
</dbReference>